<dbReference type="GO" id="GO:0005886">
    <property type="term" value="C:plasma membrane"/>
    <property type="evidence" value="ECO:0007669"/>
    <property type="project" value="UniProtKB-SubCell"/>
</dbReference>
<evidence type="ECO:0000259" key="7">
    <source>
        <dbReference type="Pfam" id="PF04024"/>
    </source>
</evidence>
<accession>A0A1Y0CSR0</accession>
<evidence type="ECO:0000256" key="4">
    <source>
        <dbReference type="ARBA" id="ARBA00022989"/>
    </source>
</evidence>
<reference evidence="8 10" key="1">
    <citation type="submission" date="2017-04" db="EMBL/GenBank/DDBJ databases">
        <title>Complete Genome Sequence of the Bacillus horikoshii 20a strain from Cuatro Cienegas, Coahuila, Mexico.</title>
        <authorList>
            <person name="Zarza E."/>
            <person name="Alcaraz L.D."/>
            <person name="Aguilar-Salinas B."/>
            <person name="Islas A."/>
            <person name="Olmedo-Alvarez G."/>
        </authorList>
    </citation>
    <scope>NUCLEOTIDE SEQUENCE [LARGE SCALE GENOMIC DNA]</scope>
    <source>
        <strain evidence="8 10">20a</strain>
    </source>
</reference>
<dbReference type="InterPro" id="IPR052027">
    <property type="entry name" value="PspC"/>
</dbReference>
<keyword evidence="3 6" id="KW-0812">Transmembrane</keyword>
<dbReference type="EMBL" id="VTEU01000002">
    <property type="protein sequence ID" value="TYS60032.1"/>
    <property type="molecule type" value="Genomic_DNA"/>
</dbReference>
<dbReference type="RefSeq" id="WP_088019498.1">
    <property type="nucleotide sequence ID" value="NZ_CP020880.1"/>
</dbReference>
<dbReference type="PANTHER" id="PTHR33885:SF3">
    <property type="entry name" value="PHAGE SHOCK PROTEIN C"/>
    <property type="match status" value="1"/>
</dbReference>
<evidence type="ECO:0000256" key="2">
    <source>
        <dbReference type="ARBA" id="ARBA00022475"/>
    </source>
</evidence>
<keyword evidence="4 6" id="KW-1133">Transmembrane helix</keyword>
<protein>
    <submittedName>
        <fullName evidence="9">PspC domain-containing protein</fullName>
    </submittedName>
</protein>
<dbReference type="Proteomes" id="UP000195573">
    <property type="component" value="Chromosome"/>
</dbReference>
<dbReference type="AlphaFoldDB" id="A0A1Y0CSR0"/>
<dbReference type="Proteomes" id="UP000323393">
    <property type="component" value="Unassembled WGS sequence"/>
</dbReference>
<dbReference type="Pfam" id="PF04024">
    <property type="entry name" value="PspC"/>
    <property type="match status" value="1"/>
</dbReference>
<evidence type="ECO:0000256" key="3">
    <source>
        <dbReference type="ARBA" id="ARBA00022692"/>
    </source>
</evidence>
<evidence type="ECO:0000256" key="5">
    <source>
        <dbReference type="ARBA" id="ARBA00023136"/>
    </source>
</evidence>
<dbReference type="GeneID" id="96740496"/>
<keyword evidence="10" id="KW-1185">Reference proteome</keyword>
<evidence type="ECO:0000313" key="10">
    <source>
        <dbReference type="Proteomes" id="UP000195573"/>
    </source>
</evidence>
<dbReference type="EMBL" id="CP020880">
    <property type="protein sequence ID" value="ART77996.1"/>
    <property type="molecule type" value="Genomic_DNA"/>
</dbReference>
<gene>
    <name evidence="8" type="ORF">B4U37_19015</name>
    <name evidence="9" type="ORF">FZC74_07730</name>
</gene>
<comment type="subcellular location">
    <subcellularLocation>
        <location evidence="1">Cell membrane</location>
        <topology evidence="1">Single-pass membrane protein</topology>
    </subcellularLocation>
</comment>
<evidence type="ECO:0000256" key="1">
    <source>
        <dbReference type="ARBA" id="ARBA00004162"/>
    </source>
</evidence>
<keyword evidence="2" id="KW-1003">Cell membrane</keyword>
<evidence type="ECO:0000313" key="8">
    <source>
        <dbReference type="EMBL" id="ART77996.1"/>
    </source>
</evidence>
<organism evidence="9 11">
    <name type="scientific">Sutcliffiella horikoshii</name>
    <dbReference type="NCBI Taxonomy" id="79883"/>
    <lineage>
        <taxon>Bacteria</taxon>
        <taxon>Bacillati</taxon>
        <taxon>Bacillota</taxon>
        <taxon>Bacilli</taxon>
        <taxon>Bacillales</taxon>
        <taxon>Bacillaceae</taxon>
        <taxon>Sutcliffiella</taxon>
    </lineage>
</organism>
<dbReference type="InterPro" id="IPR007168">
    <property type="entry name" value="Phageshock_PspC_N"/>
</dbReference>
<proteinExistence type="predicted"/>
<dbReference type="KEGG" id="bhk:B4U37_19015"/>
<keyword evidence="5 6" id="KW-0472">Membrane</keyword>
<evidence type="ECO:0000313" key="9">
    <source>
        <dbReference type="EMBL" id="TYS60032.1"/>
    </source>
</evidence>
<sequence length="66" mass="7463">MKRLIRSKNDRKLAGVLGGLGKYLGVDSNLLRVIFVILLFPTGVMPLIVTYFVLTFLLPNEETEIR</sequence>
<feature type="domain" description="Phage shock protein PspC N-terminal" evidence="7">
    <location>
        <begin position="2"/>
        <end position="61"/>
    </location>
</feature>
<evidence type="ECO:0000256" key="6">
    <source>
        <dbReference type="SAM" id="Phobius"/>
    </source>
</evidence>
<name>A0A1Y0CSR0_9BACI</name>
<reference evidence="9 11" key="2">
    <citation type="submission" date="2019-08" db="EMBL/GenBank/DDBJ databases">
        <title>Bacillus genomes from the desert of Cuatro Cienegas, Coahuila.</title>
        <authorList>
            <person name="Olmedo-Alvarez G."/>
        </authorList>
    </citation>
    <scope>NUCLEOTIDE SEQUENCE [LARGE SCALE GENOMIC DNA]</scope>
    <source>
        <strain evidence="9 11">CH88_3T</strain>
    </source>
</reference>
<dbReference type="PANTHER" id="PTHR33885">
    <property type="entry name" value="PHAGE SHOCK PROTEIN C"/>
    <property type="match status" value="1"/>
</dbReference>
<feature type="transmembrane region" description="Helical" evidence="6">
    <location>
        <begin position="30"/>
        <end position="54"/>
    </location>
</feature>
<evidence type="ECO:0000313" key="11">
    <source>
        <dbReference type="Proteomes" id="UP000323393"/>
    </source>
</evidence>